<accession>A0ABD3HGE2</accession>
<organism evidence="5 6">
    <name type="scientific">Riccia sorocarpa</name>
    <dbReference type="NCBI Taxonomy" id="122646"/>
    <lineage>
        <taxon>Eukaryota</taxon>
        <taxon>Viridiplantae</taxon>
        <taxon>Streptophyta</taxon>
        <taxon>Embryophyta</taxon>
        <taxon>Marchantiophyta</taxon>
        <taxon>Marchantiopsida</taxon>
        <taxon>Marchantiidae</taxon>
        <taxon>Marchantiales</taxon>
        <taxon>Ricciaceae</taxon>
        <taxon>Riccia</taxon>
    </lineage>
</organism>
<dbReference type="SUPFAM" id="SSF48452">
    <property type="entry name" value="TPR-like"/>
    <property type="match status" value="1"/>
</dbReference>
<dbReference type="PROSITE" id="PS50005">
    <property type="entry name" value="TPR"/>
    <property type="match status" value="2"/>
</dbReference>
<evidence type="ECO:0000256" key="1">
    <source>
        <dbReference type="ARBA" id="ARBA00022737"/>
    </source>
</evidence>
<dbReference type="Pfam" id="PF23598">
    <property type="entry name" value="LRR_14"/>
    <property type="match status" value="1"/>
</dbReference>
<evidence type="ECO:0000259" key="4">
    <source>
        <dbReference type="PROSITE" id="PS51048"/>
    </source>
</evidence>
<dbReference type="PROSITE" id="PS51048">
    <property type="entry name" value="SGS"/>
    <property type="match status" value="1"/>
</dbReference>
<dbReference type="PANTHER" id="PTHR11017:SF385">
    <property type="entry name" value="DISEASE RESISTANCE PROTEIN (TIR-NBS-LRR CLASS)-RELATED"/>
    <property type="match status" value="1"/>
</dbReference>
<feature type="compositionally biased region" description="Polar residues" evidence="3">
    <location>
        <begin position="116"/>
        <end position="128"/>
    </location>
</feature>
<dbReference type="Gene3D" id="1.10.8.430">
    <property type="entry name" value="Helical domain of apoptotic protease-activating factors"/>
    <property type="match status" value="1"/>
</dbReference>
<dbReference type="PRINTS" id="PR00364">
    <property type="entry name" value="DISEASERSIST"/>
</dbReference>
<dbReference type="InterPro" id="IPR042197">
    <property type="entry name" value="Apaf_helical"/>
</dbReference>
<dbReference type="InterPro" id="IPR027417">
    <property type="entry name" value="P-loop_NTPase"/>
</dbReference>
<dbReference type="InterPro" id="IPR019734">
    <property type="entry name" value="TPR_rpt"/>
</dbReference>
<dbReference type="InterPro" id="IPR007699">
    <property type="entry name" value="SGS_dom"/>
</dbReference>
<dbReference type="EMBL" id="JBJQOH010000004">
    <property type="protein sequence ID" value="KAL3689214.1"/>
    <property type="molecule type" value="Genomic_DNA"/>
</dbReference>
<dbReference type="InterPro" id="IPR011990">
    <property type="entry name" value="TPR-like_helical_dom_sf"/>
</dbReference>
<dbReference type="PANTHER" id="PTHR11017">
    <property type="entry name" value="LEUCINE-RICH REPEAT-CONTAINING PROTEIN"/>
    <property type="match status" value="1"/>
</dbReference>
<evidence type="ECO:0000313" key="6">
    <source>
        <dbReference type="Proteomes" id="UP001633002"/>
    </source>
</evidence>
<dbReference type="Pfam" id="PF05002">
    <property type="entry name" value="SGS"/>
    <property type="match status" value="2"/>
</dbReference>
<protein>
    <recommendedName>
        <fullName evidence="4">SGS domain-containing protein</fullName>
    </recommendedName>
</protein>
<feature type="compositionally biased region" description="Basic and acidic residues" evidence="3">
    <location>
        <begin position="1198"/>
        <end position="1226"/>
    </location>
</feature>
<keyword evidence="2" id="KW-0802">TPR repeat</keyword>
<feature type="domain" description="SGS" evidence="4">
    <location>
        <begin position="1137"/>
        <end position="1226"/>
    </location>
</feature>
<dbReference type="InterPro" id="IPR002182">
    <property type="entry name" value="NB-ARC"/>
</dbReference>
<dbReference type="Pfam" id="PF00931">
    <property type="entry name" value="NB-ARC"/>
    <property type="match status" value="1"/>
</dbReference>
<evidence type="ECO:0000256" key="2">
    <source>
        <dbReference type="PROSITE-ProRule" id="PRU00339"/>
    </source>
</evidence>
<comment type="caution">
    <text evidence="5">The sequence shown here is derived from an EMBL/GenBank/DDBJ whole genome shotgun (WGS) entry which is preliminary data.</text>
</comment>
<evidence type="ECO:0000256" key="3">
    <source>
        <dbReference type="SAM" id="MobiDB-lite"/>
    </source>
</evidence>
<dbReference type="SMART" id="SM00028">
    <property type="entry name" value="TPR"/>
    <property type="match status" value="3"/>
</dbReference>
<dbReference type="AlphaFoldDB" id="A0ABD3HGE2"/>
<feature type="region of interest" description="Disordered" evidence="3">
    <location>
        <begin position="108"/>
        <end position="141"/>
    </location>
</feature>
<keyword evidence="1" id="KW-0677">Repeat</keyword>
<dbReference type="Pfam" id="PF13181">
    <property type="entry name" value="TPR_8"/>
    <property type="match status" value="1"/>
</dbReference>
<dbReference type="InterPro" id="IPR055414">
    <property type="entry name" value="LRR_R13L4/SHOC2-like"/>
</dbReference>
<gene>
    <name evidence="5" type="ORF">R1sor_015523</name>
</gene>
<dbReference type="Gene3D" id="3.80.10.10">
    <property type="entry name" value="Ribonuclease Inhibitor"/>
    <property type="match status" value="2"/>
</dbReference>
<dbReference type="GO" id="GO:0051707">
    <property type="term" value="P:response to other organism"/>
    <property type="evidence" value="ECO:0007669"/>
    <property type="project" value="UniProtKB-ARBA"/>
</dbReference>
<feature type="repeat" description="TPR" evidence="2">
    <location>
        <begin position="57"/>
        <end position="90"/>
    </location>
</feature>
<reference evidence="5 6" key="1">
    <citation type="submission" date="2024-09" db="EMBL/GenBank/DDBJ databases">
        <title>Chromosome-scale assembly of Riccia sorocarpa.</title>
        <authorList>
            <person name="Paukszto L."/>
        </authorList>
    </citation>
    <scope>NUCLEOTIDE SEQUENCE [LARGE SCALE GENOMIC DNA]</scope>
    <source>
        <strain evidence="5">LP-2024</strain>
        <tissue evidence="5">Aerial parts of the thallus</tissue>
    </source>
</reference>
<dbReference type="Gene3D" id="1.25.40.10">
    <property type="entry name" value="Tetratricopeptide repeat domain"/>
    <property type="match status" value="1"/>
</dbReference>
<name>A0ABD3HGE2_9MARC</name>
<feature type="region of interest" description="Disordered" evidence="3">
    <location>
        <begin position="1187"/>
        <end position="1226"/>
    </location>
</feature>
<dbReference type="Proteomes" id="UP001633002">
    <property type="component" value="Unassembled WGS sequence"/>
</dbReference>
<proteinExistence type="predicted"/>
<dbReference type="InterPro" id="IPR044974">
    <property type="entry name" value="Disease_R_plants"/>
</dbReference>
<dbReference type="InterPro" id="IPR032675">
    <property type="entry name" value="LRR_dom_sf"/>
</dbReference>
<feature type="repeat" description="TPR" evidence="2">
    <location>
        <begin position="2"/>
        <end position="35"/>
    </location>
</feature>
<keyword evidence="6" id="KW-1185">Reference proteome</keyword>
<feature type="region of interest" description="Disordered" evidence="3">
    <location>
        <begin position="1066"/>
        <end position="1087"/>
    </location>
</feature>
<dbReference type="Gene3D" id="3.40.50.300">
    <property type="entry name" value="P-loop containing nucleotide triphosphate hydrolases"/>
    <property type="match status" value="1"/>
</dbReference>
<evidence type="ECO:0000313" key="5">
    <source>
        <dbReference type="EMBL" id="KAL3689214.1"/>
    </source>
</evidence>
<dbReference type="GO" id="GO:0006952">
    <property type="term" value="P:defense response"/>
    <property type="evidence" value="ECO:0007669"/>
    <property type="project" value="UniProtKB-KW"/>
</dbReference>
<dbReference type="SUPFAM" id="SSF52540">
    <property type="entry name" value="P-loop containing nucleoside triphosphate hydrolases"/>
    <property type="match status" value="1"/>
</dbReference>
<dbReference type="SUPFAM" id="SSF52058">
    <property type="entry name" value="L domain-like"/>
    <property type="match status" value="1"/>
</dbReference>
<sequence length="1226" mass="138228">MAKELERQALLAFLDEEYDGAVRLYREAIKLNPSNPELYCDAVADAKEAIKLNQNLSQAHFRKGEACFHLEEYSTAKAAFEAGCKVDPNNSKFQTWLSKCDAKLREEAGGDHQEAAVSSGSPSETPTPMDTVPGGSVGDMDATPMELVQSDYISVAEVGSLYFAYLEKDEKLEGDAALNKLFQDNYKNADEDTRRARNQSFKPWRSLMGVEPLLIEAMSHLEGNAFLGLVGRGGVGKTALARHVFETLCGNDTFEYTCFVENLRRGHAKEIRLQVGKNMHHQGKLTSRSVRMYSDLWTELIGKKLLLVFDDISQVQQAELLREIADDNAMMDSRFIATGRDEQLLRRLRRRLQSQKESGTRMSEEKKIHILRVDPLAFEDARKLFTVHAFPGWQEPPYNLRTTVEDVVYECGGLPLILEIMGRYLRGVNDADKWKVVLESLQEANASFFVEERQSAILRLSFDGLGVEEKKMFLDVACFLLREDCPFSIEEVRSAWSSIYSRAAEKWQTLLDRSLVAEQETRLVEHNQESTQRLADAAGGSTSLMNNVSEGKMTLVHMQKDLRTLGERLAEEMGRYYVLDNVPPGRARAFTVDTGRLEGTVALRLNIGDFVSLETPGKVGGDFQNYVQEHFGLLKVLRYLELRVPWHLPSMSTIDGIQLPSGLSILQWSGYNINIQRSFEASSLLAVLKLDRKDECCRDILSPQVCRYLTNLERLELASNDCRLPNEFGQLRRLRHLEIHCEILSRLPDSFGCLTSLRCLKLHHCKQLRTFPESFGQLSGLEILTLDSCIQFERFSKSFVDLSSLVDLSLNKCMNLRYLPEDFGNLYHLRRLTLDHCGSLETLPGNFGKLPLLETLSLDYCWKLKGLPESFGELLRLRTLSLGYCLKLEKLPLSLGNLSALEILNLEHCTELHLLPKDFGNLSGLRRLNLESCKGLQTLPETFWGLSRLERRSVRHSPQKLSVVGTSTNTPSAGTMTTEMRAADEMVIQAAKFETVDIKEKLYTGEFLVSFVDKAAMDVGRSHEACFHLEEYSTAKAAFEAGFKVDPNNSKFETWISKCDSKLREEAGGDYQEATVSPRSPGETPTPMETVREGSVGDMDATPMDTVQSDDISVAEIGPTPPEPAPPKYRYIEPAVKYPSSNKKGARDWDRLEAKVKKEEKDEEKVTLEGDAALNKLFQDIYKNADEDTRGVKRHRSVHELEGGKEQRGGKESSKGMELKKWGECS</sequence>